<dbReference type="Pfam" id="PF09180">
    <property type="entry name" value="ProRS-C_1"/>
    <property type="match status" value="1"/>
</dbReference>
<reference evidence="9" key="1">
    <citation type="journal article" date="2020" name="mSystems">
        <title>Genome- and Community-Level Interaction Insights into Carbon Utilization and Element Cycling Functions of Hydrothermarchaeota in Hydrothermal Sediment.</title>
        <authorList>
            <person name="Zhou Z."/>
            <person name="Liu Y."/>
            <person name="Xu W."/>
            <person name="Pan J."/>
            <person name="Luo Z.H."/>
            <person name="Li M."/>
        </authorList>
    </citation>
    <scope>NUCLEOTIDE SEQUENCE [LARGE SCALE GENOMIC DNA]</scope>
    <source>
        <strain evidence="9">SpSt-1259</strain>
    </source>
</reference>
<evidence type="ECO:0000256" key="5">
    <source>
        <dbReference type="ARBA" id="ARBA00023146"/>
    </source>
</evidence>
<sequence>MQETGDRFSEWFDRILREAEIYDYGRYPVKGMGVWMPYGFALRKNILDIVRKELDSTGHEEVLFPMLIPEDLLIKEEEHIKGFRDEVYWVTHGGLDELDVKLALRPTSETSISYMESFWLNSYKQLPKKYYQIVSIFRYETKSTRPLLRLREVTTFKEAHTAHSSFEDADRQVKEAIEIYSRIFDQLGIPYIISKRPDFDKFAGALYTVAFDTIFPDGRVLQIGTVHHLGQSFTKPIDVKIMLSDESIDYVWQTSYGISDRVVASVIAIHGDERGAVIPFRVAPIQAIIIPIYFNEEEKKAVMEYAKSIERQLRECGYRVKLDDREEMTPGKKYYDWELRGVPVRVEVGKREVSSGSVVLARRDLLKRKSTSSSSICSELSLLGEDIDRNLSERARERLSSRIKKAEKLEEAKAYEEQKGIIEVPWCGRDECALKAQEITGLKALGSPLESPSWINGAKCPVCGREAKTSLRLAKTY</sequence>
<dbReference type="InterPro" id="IPR002316">
    <property type="entry name" value="Pro-tRNA-ligase_IIa"/>
</dbReference>
<dbReference type="InterPro" id="IPR017449">
    <property type="entry name" value="Pro-tRNA_synth_II"/>
</dbReference>
<accession>A0A7C2UKA7</accession>
<dbReference type="InterPro" id="IPR002314">
    <property type="entry name" value="aa-tRNA-synt_IIb"/>
</dbReference>
<dbReference type="InterPro" id="IPR004154">
    <property type="entry name" value="Anticodon-bd"/>
</dbReference>
<organism evidence="9">
    <name type="scientific">Fervidicoccus fontis</name>
    <dbReference type="NCBI Taxonomy" id="683846"/>
    <lineage>
        <taxon>Archaea</taxon>
        <taxon>Thermoproteota</taxon>
        <taxon>Thermoprotei</taxon>
        <taxon>Fervidicoccales</taxon>
        <taxon>Fervidicoccaceae</taxon>
        <taxon>Fervidicoccus</taxon>
    </lineage>
</organism>
<evidence type="ECO:0000313" key="9">
    <source>
        <dbReference type="EMBL" id="HEU97826.1"/>
    </source>
</evidence>
<dbReference type="Gene3D" id="3.30.110.30">
    <property type="entry name" value="C-terminal domain of ProRS"/>
    <property type="match status" value="1"/>
</dbReference>
<dbReference type="SUPFAM" id="SSF55681">
    <property type="entry name" value="Class II aaRS and biotin synthetases"/>
    <property type="match status" value="1"/>
</dbReference>
<evidence type="ECO:0000256" key="2">
    <source>
        <dbReference type="ARBA" id="ARBA00022741"/>
    </source>
</evidence>
<dbReference type="InterPro" id="IPR045864">
    <property type="entry name" value="aa-tRNA-synth_II/BPL/LPL"/>
</dbReference>
<evidence type="ECO:0000256" key="3">
    <source>
        <dbReference type="ARBA" id="ARBA00022840"/>
    </source>
</evidence>
<keyword evidence="1 7" id="KW-0436">Ligase</keyword>
<dbReference type="NCBIfam" id="TIGR00408">
    <property type="entry name" value="proS_fam_I"/>
    <property type="match status" value="1"/>
</dbReference>
<comment type="domain">
    <text evidence="7">Consists of three domains: the N-terminal catalytic domain, the anticodon-binding domain and the C-terminal extension.</text>
</comment>
<dbReference type="Gene3D" id="3.30.930.10">
    <property type="entry name" value="Bira Bifunctional Protein, Domain 2"/>
    <property type="match status" value="1"/>
</dbReference>
<dbReference type="Pfam" id="PF03129">
    <property type="entry name" value="HGTP_anticodon"/>
    <property type="match status" value="1"/>
</dbReference>
<dbReference type="GO" id="GO:0005737">
    <property type="term" value="C:cytoplasm"/>
    <property type="evidence" value="ECO:0007669"/>
    <property type="project" value="UniProtKB-SubCell"/>
</dbReference>
<dbReference type="AlphaFoldDB" id="A0A7C2UKA7"/>
<dbReference type="Pfam" id="PF00587">
    <property type="entry name" value="tRNA-synt_2b"/>
    <property type="match status" value="1"/>
</dbReference>
<dbReference type="EMBL" id="DSFE01000069">
    <property type="protein sequence ID" value="HEU97826.1"/>
    <property type="molecule type" value="Genomic_DNA"/>
</dbReference>
<proteinExistence type="inferred from homology"/>
<comment type="subunit">
    <text evidence="7">Homodimer.</text>
</comment>
<dbReference type="Proteomes" id="UP000885664">
    <property type="component" value="Unassembled WGS sequence"/>
</dbReference>
<evidence type="ECO:0000256" key="6">
    <source>
        <dbReference type="ARBA" id="ARBA00047671"/>
    </source>
</evidence>
<dbReference type="Gene3D" id="3.40.50.800">
    <property type="entry name" value="Anticodon-binding domain"/>
    <property type="match status" value="1"/>
</dbReference>
<dbReference type="FunFam" id="3.30.930.10:FF:000037">
    <property type="entry name" value="Proline--tRNA ligase"/>
    <property type="match status" value="1"/>
</dbReference>
<comment type="similarity">
    <text evidence="7">Belongs to the class-II aminoacyl-tRNA synthetase family. ProS type 3 subfamily.</text>
</comment>
<dbReference type="HAMAP" id="MF_01571">
    <property type="entry name" value="Pro_tRNA_synth_type3"/>
    <property type="match status" value="1"/>
</dbReference>
<dbReference type="GO" id="GO:0005524">
    <property type="term" value="F:ATP binding"/>
    <property type="evidence" value="ECO:0007669"/>
    <property type="project" value="UniProtKB-UniRule"/>
</dbReference>
<comment type="subcellular location">
    <subcellularLocation>
        <location evidence="7">Cytoplasm</location>
    </subcellularLocation>
</comment>
<dbReference type="InterPro" id="IPR016061">
    <property type="entry name" value="Pro-tRNA_ligase_II_C"/>
</dbReference>
<keyword evidence="4 7" id="KW-0648">Protein biosynthesis</keyword>
<dbReference type="GO" id="GO:0017101">
    <property type="term" value="C:aminoacyl-tRNA synthetase multienzyme complex"/>
    <property type="evidence" value="ECO:0007669"/>
    <property type="project" value="TreeGrafter"/>
</dbReference>
<dbReference type="GO" id="GO:0004827">
    <property type="term" value="F:proline-tRNA ligase activity"/>
    <property type="evidence" value="ECO:0007669"/>
    <property type="project" value="UniProtKB-UniRule"/>
</dbReference>
<dbReference type="InterPro" id="IPR006195">
    <property type="entry name" value="aa-tRNA-synth_II"/>
</dbReference>
<dbReference type="CDD" id="cd00778">
    <property type="entry name" value="ProRS_core_arch_euk"/>
    <property type="match status" value="1"/>
</dbReference>
<keyword evidence="7" id="KW-0963">Cytoplasm</keyword>
<keyword evidence="2 7" id="KW-0547">Nucleotide-binding</keyword>
<dbReference type="PANTHER" id="PTHR43382">
    <property type="entry name" value="PROLYL-TRNA SYNTHETASE"/>
    <property type="match status" value="1"/>
</dbReference>
<dbReference type="SUPFAM" id="SSF52954">
    <property type="entry name" value="Class II aaRS ABD-related"/>
    <property type="match status" value="1"/>
</dbReference>
<evidence type="ECO:0000256" key="1">
    <source>
        <dbReference type="ARBA" id="ARBA00022598"/>
    </source>
</evidence>
<dbReference type="PROSITE" id="PS50862">
    <property type="entry name" value="AA_TRNA_LIGASE_II"/>
    <property type="match status" value="1"/>
</dbReference>
<protein>
    <recommendedName>
        <fullName evidence="7">Proline--tRNA ligase</fullName>
        <ecNumber evidence="7">6.1.1.15</ecNumber>
    </recommendedName>
    <alternativeName>
        <fullName evidence="7">Prolyl-tRNA synthetase</fullName>
        <shortName evidence="7">ProRS</shortName>
    </alternativeName>
</protein>
<gene>
    <name evidence="7" type="primary">proS</name>
    <name evidence="9" type="ORF">ENO36_03100</name>
</gene>
<dbReference type="InterPro" id="IPR036621">
    <property type="entry name" value="Anticodon-bd_dom_sf"/>
</dbReference>
<dbReference type="InterPro" id="IPR033721">
    <property type="entry name" value="ProRS_core_arch_euk"/>
</dbReference>
<evidence type="ECO:0000256" key="7">
    <source>
        <dbReference type="HAMAP-Rule" id="MF_01571"/>
    </source>
</evidence>
<comment type="caution">
    <text evidence="9">The sequence shown here is derived from an EMBL/GenBank/DDBJ whole genome shotgun (WGS) entry which is preliminary data.</text>
</comment>
<dbReference type="SMART" id="SM00946">
    <property type="entry name" value="ProRS-C_1"/>
    <property type="match status" value="1"/>
</dbReference>
<name>A0A7C2UKA7_9CREN</name>
<keyword evidence="3 7" id="KW-0067">ATP-binding</keyword>
<dbReference type="InterPro" id="IPR004499">
    <property type="entry name" value="Pro-tRNA-ligase_IIa_arc-type"/>
</dbReference>
<dbReference type="SUPFAM" id="SSF64586">
    <property type="entry name" value="C-terminal domain of ProRS"/>
    <property type="match status" value="1"/>
</dbReference>
<evidence type="ECO:0000256" key="4">
    <source>
        <dbReference type="ARBA" id="ARBA00022917"/>
    </source>
</evidence>
<evidence type="ECO:0000259" key="8">
    <source>
        <dbReference type="PROSITE" id="PS50862"/>
    </source>
</evidence>
<dbReference type="GO" id="GO:0006433">
    <property type="term" value="P:prolyl-tRNA aminoacylation"/>
    <property type="evidence" value="ECO:0007669"/>
    <property type="project" value="UniProtKB-UniRule"/>
</dbReference>
<dbReference type="EC" id="6.1.1.15" evidence="7"/>
<comment type="function">
    <text evidence="7">Catalyzes the attachment of proline to tRNA(Pro) in a two-step reaction: proline is first activated by ATP to form Pro-AMP and then transferred to the acceptor end of tRNA(Pro).</text>
</comment>
<comment type="catalytic activity">
    <reaction evidence="6 7">
        <text>tRNA(Pro) + L-proline + ATP = L-prolyl-tRNA(Pro) + AMP + diphosphate</text>
        <dbReference type="Rhea" id="RHEA:14305"/>
        <dbReference type="Rhea" id="RHEA-COMP:9700"/>
        <dbReference type="Rhea" id="RHEA-COMP:9702"/>
        <dbReference type="ChEBI" id="CHEBI:30616"/>
        <dbReference type="ChEBI" id="CHEBI:33019"/>
        <dbReference type="ChEBI" id="CHEBI:60039"/>
        <dbReference type="ChEBI" id="CHEBI:78442"/>
        <dbReference type="ChEBI" id="CHEBI:78532"/>
        <dbReference type="ChEBI" id="CHEBI:456215"/>
        <dbReference type="EC" id="6.1.1.15"/>
    </reaction>
</comment>
<feature type="domain" description="Aminoacyl-transfer RNA synthetases class-II family profile" evidence="8">
    <location>
        <begin position="37"/>
        <end position="279"/>
    </location>
</feature>
<keyword evidence="5 7" id="KW-0030">Aminoacyl-tRNA synthetase</keyword>
<dbReference type="PANTHER" id="PTHR43382:SF2">
    <property type="entry name" value="BIFUNCTIONAL GLUTAMATE_PROLINE--TRNA LIGASE"/>
    <property type="match status" value="1"/>
</dbReference>
<dbReference type="PRINTS" id="PR01046">
    <property type="entry name" value="TRNASYNTHPRO"/>
</dbReference>